<keyword evidence="1" id="KW-0732">Signal</keyword>
<dbReference type="PROSITE" id="PS51725">
    <property type="entry name" value="ABM"/>
    <property type="match status" value="1"/>
</dbReference>
<dbReference type="PANTHER" id="PTHR33336:SF3">
    <property type="entry name" value="ABM DOMAIN-CONTAINING PROTEIN"/>
    <property type="match status" value="1"/>
</dbReference>
<accession>A0A2U8FJG8</accession>
<dbReference type="Gene3D" id="3.30.70.100">
    <property type="match status" value="1"/>
</dbReference>
<keyword evidence="3" id="KW-0503">Monooxygenase</keyword>
<reference evidence="4" key="1">
    <citation type="submission" date="2018-05" db="EMBL/GenBank/DDBJ databases">
        <title>Complete genome sequence of Actinobacillus porcitonsillarum reference strain 9953L55 (CCUG 46996).</title>
        <authorList>
            <person name="Dona V."/>
            <person name="Perreten V."/>
        </authorList>
    </citation>
    <scope>NUCLEOTIDE SEQUENCE [LARGE SCALE GENOMIC DNA]</scope>
    <source>
        <strain evidence="4">9953L55</strain>
    </source>
</reference>
<feature type="chain" id="PRO_5015960463" evidence="1">
    <location>
        <begin position="19"/>
        <end position="123"/>
    </location>
</feature>
<protein>
    <submittedName>
        <fullName evidence="3">Antibiotic biosynthesis monooxygenase</fullName>
    </submittedName>
</protein>
<organism evidence="3 4">
    <name type="scientific">Actinobacillus porcitonsillarum</name>
    <dbReference type="NCBI Taxonomy" id="189834"/>
    <lineage>
        <taxon>Bacteria</taxon>
        <taxon>Pseudomonadati</taxon>
        <taxon>Pseudomonadota</taxon>
        <taxon>Gammaproteobacteria</taxon>
        <taxon>Pasteurellales</taxon>
        <taxon>Pasteurellaceae</taxon>
        <taxon>Actinobacillus</taxon>
    </lineage>
</organism>
<dbReference type="KEGG" id="apor:DDU33_02760"/>
<feature type="domain" description="ABM" evidence="2">
    <location>
        <begin position="21"/>
        <end position="114"/>
    </location>
</feature>
<dbReference type="PANTHER" id="PTHR33336">
    <property type="entry name" value="QUINOL MONOOXYGENASE YGIN-RELATED"/>
    <property type="match status" value="1"/>
</dbReference>
<evidence type="ECO:0000313" key="3">
    <source>
        <dbReference type="EMBL" id="AWI50484.1"/>
    </source>
</evidence>
<name>A0A2U8FJG8_9PAST</name>
<dbReference type="InterPro" id="IPR011008">
    <property type="entry name" value="Dimeric_a/b-barrel"/>
</dbReference>
<dbReference type="Proteomes" id="UP000244920">
    <property type="component" value="Chromosome"/>
</dbReference>
<proteinExistence type="predicted"/>
<keyword evidence="3" id="KW-0560">Oxidoreductase</keyword>
<feature type="signal peptide" evidence="1">
    <location>
        <begin position="1"/>
        <end position="18"/>
    </location>
</feature>
<dbReference type="SUPFAM" id="SSF54909">
    <property type="entry name" value="Dimeric alpha+beta barrel"/>
    <property type="match status" value="1"/>
</dbReference>
<dbReference type="GO" id="GO:0004497">
    <property type="term" value="F:monooxygenase activity"/>
    <property type="evidence" value="ECO:0007669"/>
    <property type="project" value="UniProtKB-KW"/>
</dbReference>
<dbReference type="InterPro" id="IPR007138">
    <property type="entry name" value="ABM_dom"/>
</dbReference>
<dbReference type="Pfam" id="PF03992">
    <property type="entry name" value="ABM"/>
    <property type="match status" value="1"/>
</dbReference>
<dbReference type="EMBL" id="CP029206">
    <property type="protein sequence ID" value="AWI50484.1"/>
    <property type="molecule type" value="Genomic_DNA"/>
</dbReference>
<evidence type="ECO:0000259" key="2">
    <source>
        <dbReference type="PROSITE" id="PS51725"/>
    </source>
</evidence>
<gene>
    <name evidence="3" type="ORF">DDU33_02760</name>
</gene>
<evidence type="ECO:0000313" key="4">
    <source>
        <dbReference type="Proteomes" id="UP000244920"/>
    </source>
</evidence>
<dbReference type="AlphaFoldDB" id="A0A2U8FJG8"/>
<dbReference type="InterPro" id="IPR050744">
    <property type="entry name" value="AI-2_Isomerase_LsrG"/>
</dbReference>
<keyword evidence="4" id="KW-1185">Reference proteome</keyword>
<sequence length="123" mass="13982">MKKWAFLLGLTMSLSTQAEPIIRIFEMQIRPESVEQFTELGKHNIRQSVNTEQGVLGMYVMTDKTDPNKFYVVEAYADETAYQAHRASPHFQAWLNGAKEMIVSRKMIETNPVVFGSKAVSVP</sequence>
<evidence type="ECO:0000256" key="1">
    <source>
        <dbReference type="SAM" id="SignalP"/>
    </source>
</evidence>